<organism evidence="2 3">
    <name type="scientific">Triparma retinervis</name>
    <dbReference type="NCBI Taxonomy" id="2557542"/>
    <lineage>
        <taxon>Eukaryota</taxon>
        <taxon>Sar</taxon>
        <taxon>Stramenopiles</taxon>
        <taxon>Ochrophyta</taxon>
        <taxon>Bolidophyceae</taxon>
        <taxon>Parmales</taxon>
        <taxon>Triparmaceae</taxon>
        <taxon>Triparma</taxon>
    </lineage>
</organism>
<gene>
    <name evidence="2" type="ORF">TrRE_jg1493</name>
</gene>
<reference evidence="2" key="1">
    <citation type="submission" date="2022-07" db="EMBL/GenBank/DDBJ databases">
        <title>Genome analysis of Parmales, a sister group of diatoms, reveals the evolutionary specialization of diatoms from phago-mixotrophs to photoautotrophs.</title>
        <authorList>
            <person name="Ban H."/>
            <person name="Sato S."/>
            <person name="Yoshikawa S."/>
            <person name="Kazumasa Y."/>
            <person name="Nakamura Y."/>
            <person name="Ichinomiya M."/>
            <person name="Saitoh K."/>
            <person name="Sato N."/>
            <person name="Blanc-Mathieu R."/>
            <person name="Endo H."/>
            <person name="Kuwata A."/>
            <person name="Ogata H."/>
        </authorList>
    </citation>
    <scope>NUCLEOTIDE SEQUENCE</scope>
</reference>
<name>A0A9W6Z9K5_9STRA</name>
<dbReference type="Proteomes" id="UP001165082">
    <property type="component" value="Unassembled WGS sequence"/>
</dbReference>
<dbReference type="EMBL" id="BRXZ01001932">
    <property type="protein sequence ID" value="GMH50054.1"/>
    <property type="molecule type" value="Genomic_DNA"/>
</dbReference>
<proteinExistence type="predicted"/>
<dbReference type="OrthoDB" id="10471398at2759"/>
<accession>A0A9W6Z9K5</accession>
<evidence type="ECO:0000256" key="1">
    <source>
        <dbReference type="SAM" id="MobiDB-lite"/>
    </source>
</evidence>
<protein>
    <submittedName>
        <fullName evidence="2">Uncharacterized protein</fullName>
    </submittedName>
</protein>
<evidence type="ECO:0000313" key="2">
    <source>
        <dbReference type="EMBL" id="GMH50054.1"/>
    </source>
</evidence>
<evidence type="ECO:0000313" key="3">
    <source>
        <dbReference type="Proteomes" id="UP001165082"/>
    </source>
</evidence>
<sequence length="300" mass="33570">MVGKVVSTEGIETAVEDCVWMGTKGCIEVWREEEVRRKGERKEEVKDLGGTEEGGAEEEGGTGGFKVTFWGNTSVEVKAGRGRRVEVILGTDPTWGELTELARGGEKWDGIMDKARERARFVRGRDTGAKVGWDVDEMGRMEVTEVLKGGSRVVVGRMRVRDDGRVKFNKDGSEAKGFGIAVNNVARNLGGEGKDMEKWVRDVEEGRREWVKGVMTREVVERIWRVGVGRGGEWDAEGRFGTEEVKVGWKWEERTLAFWRGGEEVKGDGKGSTKEGGKWELQDFVLWGGRKLRKAKKQAK</sequence>
<comment type="caution">
    <text evidence="2">The sequence shown here is derived from an EMBL/GenBank/DDBJ whole genome shotgun (WGS) entry which is preliminary data.</text>
</comment>
<dbReference type="AlphaFoldDB" id="A0A9W6Z9K5"/>
<feature type="compositionally biased region" description="Basic and acidic residues" evidence="1">
    <location>
        <begin position="40"/>
        <end position="49"/>
    </location>
</feature>
<feature type="region of interest" description="Disordered" evidence="1">
    <location>
        <begin position="40"/>
        <end position="65"/>
    </location>
</feature>
<keyword evidence="3" id="KW-1185">Reference proteome</keyword>